<dbReference type="PROSITE" id="PS50003">
    <property type="entry name" value="PH_DOMAIN"/>
    <property type="match status" value="1"/>
</dbReference>
<dbReference type="Gene3D" id="2.30.29.30">
    <property type="entry name" value="Pleckstrin-homology domain (PH domain)/Phosphotyrosine-binding domain (PTB)"/>
    <property type="match status" value="1"/>
</dbReference>
<evidence type="ECO:0000256" key="1">
    <source>
        <dbReference type="ARBA" id="ARBA00004240"/>
    </source>
</evidence>
<dbReference type="Pfam" id="PF07059">
    <property type="entry name" value="EDR2_C"/>
    <property type="match status" value="1"/>
</dbReference>
<dbReference type="PANTHER" id="PTHR12136">
    <property type="entry name" value="ENHANCED DISEASE RESISTANCE-RELATED"/>
    <property type="match status" value="1"/>
</dbReference>
<feature type="region of interest" description="Disordered" evidence="3">
    <location>
        <begin position="417"/>
        <end position="487"/>
    </location>
</feature>
<dbReference type="CDD" id="cd00177">
    <property type="entry name" value="START"/>
    <property type="match status" value="1"/>
</dbReference>
<dbReference type="PANTHER" id="PTHR12136:SF41">
    <property type="entry name" value="PLECKSTRIN HOMOLOGY (PH) AND LIPID-BINDING START DOMAINS-CONTAINING PROTEIN"/>
    <property type="match status" value="1"/>
</dbReference>
<evidence type="ECO:0000313" key="7">
    <source>
        <dbReference type="Proteomes" id="UP000054558"/>
    </source>
</evidence>
<dbReference type="InterPro" id="IPR002913">
    <property type="entry name" value="START_lipid-bd_dom"/>
</dbReference>
<proteinExistence type="predicted"/>
<dbReference type="PROSITE" id="PS50848">
    <property type="entry name" value="START"/>
    <property type="match status" value="1"/>
</dbReference>
<keyword evidence="7" id="KW-1185">Reference proteome</keyword>
<protein>
    <recommendedName>
        <fullName evidence="8">START domain-containing protein</fullName>
    </recommendedName>
</protein>
<dbReference type="InterPro" id="IPR011993">
    <property type="entry name" value="PH-like_dom_sf"/>
</dbReference>
<feature type="region of interest" description="Disordered" evidence="3">
    <location>
        <begin position="539"/>
        <end position="569"/>
    </location>
</feature>
<reference evidence="6 7" key="1">
    <citation type="journal article" date="2014" name="Nat. Commun.">
        <title>Klebsormidium flaccidum genome reveals primary factors for plant terrestrial adaptation.</title>
        <authorList>
            <person name="Hori K."/>
            <person name="Maruyama F."/>
            <person name="Fujisawa T."/>
            <person name="Togashi T."/>
            <person name="Yamamoto N."/>
            <person name="Seo M."/>
            <person name="Sato S."/>
            <person name="Yamada T."/>
            <person name="Mori H."/>
            <person name="Tajima N."/>
            <person name="Moriyama T."/>
            <person name="Ikeuchi M."/>
            <person name="Watanabe M."/>
            <person name="Wada H."/>
            <person name="Kobayashi K."/>
            <person name="Saito M."/>
            <person name="Masuda T."/>
            <person name="Sasaki-Sekimoto Y."/>
            <person name="Mashiguchi K."/>
            <person name="Awai K."/>
            <person name="Shimojima M."/>
            <person name="Masuda S."/>
            <person name="Iwai M."/>
            <person name="Nobusawa T."/>
            <person name="Narise T."/>
            <person name="Kondo S."/>
            <person name="Saito H."/>
            <person name="Sato R."/>
            <person name="Murakawa M."/>
            <person name="Ihara Y."/>
            <person name="Oshima-Yamada Y."/>
            <person name="Ohtaka K."/>
            <person name="Satoh M."/>
            <person name="Sonobe K."/>
            <person name="Ishii M."/>
            <person name="Ohtani R."/>
            <person name="Kanamori-Sato M."/>
            <person name="Honoki R."/>
            <person name="Miyazaki D."/>
            <person name="Mochizuki H."/>
            <person name="Umetsu J."/>
            <person name="Higashi K."/>
            <person name="Shibata D."/>
            <person name="Kamiya Y."/>
            <person name="Sato N."/>
            <person name="Nakamura Y."/>
            <person name="Tabata S."/>
            <person name="Ida S."/>
            <person name="Kurokawa K."/>
            <person name="Ohta H."/>
        </authorList>
    </citation>
    <scope>NUCLEOTIDE SEQUENCE [LARGE SCALE GENOMIC DNA]</scope>
    <source>
        <strain evidence="6 7">NIES-2285</strain>
    </source>
</reference>
<evidence type="ECO:0000313" key="6">
    <source>
        <dbReference type="EMBL" id="GAQ90806.1"/>
    </source>
</evidence>
<sequence length="815" mass="90636">MNGRRRKEGWLYVYGSFIHSYYRRHSVHKRYFVVEDGRAMCFSSKPSAKSQEVPIRDGRLSHYMRIEEQGREAIRGRALYVFRIYDPTDHARQLKLGAKSPDEAAAWIQAFREASNQASNDDAEEFIALHEKKAFKKRPARSSLALLSAHGSSDADLDQLGTAKPVVMCQAPAGLQDPSSVMVAWSGVQPGKREIPVVSSSNWKIKECRNGLRIFKELTEGQPKGKWWQRQPSPPPVLMAVGVVEASCEQVFDAVMSLGPSRGEWDVFFAKGRVLEHVDGHTDIIHKTYRHDCFPGRMLPRDVVLTRFWRREEDGTYVVLYRSTRHDRCPKKKGYRRATVGSGGFVVSPIRDGRPGQPARSVVRSMLEIHWGGWLMSTRLPLGKKLTHVMLNRVAALREMFASREPKLEAWDRIWTSCEPRNGQPDRPRLLPMPPPDKSLAPEIGKEPLASSASRVAAPMGSSATEDGGAGPKAAVSDSFLDPGEDDEFFDAREETTWQAREAQDAADKAEVEGEESDSDADDGLAAMCLPLPFLKHPSGRKSRKEAGPMACFTPRPSSPPRVPKDEGLSAGQRFSRSVEGLSSVPEGPVSLDAKHSWACPPGSLFLIRSASYLIDKKKESGGPPLMHLVGMDWFRSKVRQDHLAARPGCLVQKASDFSPFFCVINLQVPGRECYSLCLYYALLQPLEQWPLLHRFVNDTDAFRNSRFKLIPNIAQGGWLVRNAVGQRACLVGEALRITYHRGPSYLELDIDIGSSSVANGVVGLVLGYLSKLTVDMAFLIQADTEEELPEHLLGTVRLSRLEVGKAVPPVPAVL</sequence>
<dbReference type="SUPFAM" id="SSF50729">
    <property type="entry name" value="PH domain-like"/>
    <property type="match status" value="1"/>
</dbReference>
<dbReference type="InterPro" id="IPR001849">
    <property type="entry name" value="PH_domain"/>
</dbReference>
<dbReference type="GO" id="GO:0008289">
    <property type="term" value="F:lipid binding"/>
    <property type="evidence" value="ECO:0007669"/>
    <property type="project" value="InterPro"/>
</dbReference>
<keyword evidence="2" id="KW-0256">Endoplasmic reticulum</keyword>
<dbReference type="Proteomes" id="UP000054558">
    <property type="component" value="Unassembled WGS sequence"/>
</dbReference>
<feature type="domain" description="START" evidence="5">
    <location>
        <begin position="199"/>
        <end position="388"/>
    </location>
</feature>
<dbReference type="SMART" id="SM00234">
    <property type="entry name" value="START"/>
    <property type="match status" value="1"/>
</dbReference>
<evidence type="ECO:0000256" key="2">
    <source>
        <dbReference type="ARBA" id="ARBA00022824"/>
    </source>
</evidence>
<dbReference type="OrthoDB" id="9970435at2759"/>
<dbReference type="InterPro" id="IPR045096">
    <property type="entry name" value="EDR2-like"/>
</dbReference>
<accession>A0A1Y1IPX6</accession>
<dbReference type="GO" id="GO:0005783">
    <property type="term" value="C:endoplasmic reticulum"/>
    <property type="evidence" value="ECO:0007669"/>
    <property type="project" value="UniProtKB-SubCell"/>
</dbReference>
<evidence type="ECO:0000259" key="4">
    <source>
        <dbReference type="PROSITE" id="PS50003"/>
    </source>
</evidence>
<dbReference type="InterPro" id="IPR023393">
    <property type="entry name" value="START-like_dom_sf"/>
</dbReference>
<dbReference type="CDD" id="cd00821">
    <property type="entry name" value="PH"/>
    <property type="match status" value="1"/>
</dbReference>
<evidence type="ECO:0008006" key="8">
    <source>
        <dbReference type="Google" id="ProtNLM"/>
    </source>
</evidence>
<dbReference type="SMART" id="SM00233">
    <property type="entry name" value="PH"/>
    <property type="match status" value="1"/>
</dbReference>
<organism evidence="6 7">
    <name type="scientific">Klebsormidium nitens</name>
    <name type="common">Green alga</name>
    <name type="synonym">Ulothrix nitens</name>
    <dbReference type="NCBI Taxonomy" id="105231"/>
    <lineage>
        <taxon>Eukaryota</taxon>
        <taxon>Viridiplantae</taxon>
        <taxon>Streptophyta</taxon>
        <taxon>Klebsormidiophyceae</taxon>
        <taxon>Klebsormidiales</taxon>
        <taxon>Klebsormidiaceae</taxon>
        <taxon>Klebsormidium</taxon>
    </lineage>
</organism>
<dbReference type="Pfam" id="PF00169">
    <property type="entry name" value="PH"/>
    <property type="match status" value="1"/>
</dbReference>
<evidence type="ECO:0000256" key="3">
    <source>
        <dbReference type="SAM" id="MobiDB-lite"/>
    </source>
</evidence>
<comment type="subcellular location">
    <subcellularLocation>
        <location evidence="1">Endoplasmic reticulum</location>
    </subcellularLocation>
</comment>
<dbReference type="InterPro" id="IPR009769">
    <property type="entry name" value="EDR2_C"/>
</dbReference>
<name>A0A1Y1IPX6_KLENI</name>
<gene>
    <name evidence="6" type="ORF">KFL_006870070</name>
</gene>
<feature type="compositionally biased region" description="Acidic residues" evidence="3">
    <location>
        <begin position="513"/>
        <end position="523"/>
    </location>
</feature>
<feature type="compositionally biased region" description="Basic and acidic residues" evidence="3">
    <location>
        <begin position="499"/>
        <end position="512"/>
    </location>
</feature>
<evidence type="ECO:0000259" key="5">
    <source>
        <dbReference type="PROSITE" id="PS50848"/>
    </source>
</evidence>
<feature type="domain" description="PH" evidence="4">
    <location>
        <begin position="4"/>
        <end position="116"/>
    </location>
</feature>
<feature type="region of interest" description="Disordered" evidence="3">
    <location>
        <begin position="499"/>
        <end position="523"/>
    </location>
</feature>
<dbReference type="Pfam" id="PF01852">
    <property type="entry name" value="START"/>
    <property type="match status" value="1"/>
</dbReference>
<dbReference type="Gene3D" id="3.30.530.20">
    <property type="match status" value="1"/>
</dbReference>
<dbReference type="EMBL" id="DF237636">
    <property type="protein sequence ID" value="GAQ90806.1"/>
    <property type="molecule type" value="Genomic_DNA"/>
</dbReference>
<dbReference type="AlphaFoldDB" id="A0A1Y1IPX6"/>
<dbReference type="OMA" id="TMPSTWA"/>
<dbReference type="SUPFAM" id="SSF55961">
    <property type="entry name" value="Bet v1-like"/>
    <property type="match status" value="1"/>
</dbReference>